<dbReference type="Proteomes" id="UP000237438">
    <property type="component" value="Unassembled WGS sequence"/>
</dbReference>
<comment type="caution">
    <text evidence="1">The sequence shown here is derived from an EMBL/GenBank/DDBJ whole genome shotgun (WGS) entry which is preliminary data.</text>
</comment>
<evidence type="ECO:0000313" key="2">
    <source>
        <dbReference type="Proteomes" id="UP000237438"/>
    </source>
</evidence>
<name>A0A2S4PYC6_9PEZI</name>
<accession>A0A2S4PYC6</accession>
<dbReference type="AlphaFoldDB" id="A0A2S4PYC6"/>
<reference evidence="1 2" key="1">
    <citation type="submission" date="2017-10" db="EMBL/GenBank/DDBJ databases">
        <title>Development of genomic resources for the powdery mildew, Erysiphe pulchra.</title>
        <authorList>
            <person name="Wadl P.A."/>
            <person name="Mack B.M."/>
            <person name="Moore G."/>
            <person name="Beltz S.B."/>
        </authorList>
    </citation>
    <scope>NUCLEOTIDE SEQUENCE [LARGE SCALE GENOMIC DNA]</scope>
    <source>
        <strain evidence="1">Cflorida</strain>
    </source>
</reference>
<dbReference type="EMBL" id="PEDP01000201">
    <property type="protein sequence ID" value="POS87048.1"/>
    <property type="molecule type" value="Genomic_DNA"/>
</dbReference>
<gene>
    <name evidence="1" type="ORF">EPUL_001270</name>
</gene>
<organism evidence="1 2">
    <name type="scientific">Erysiphe pulchra</name>
    <dbReference type="NCBI Taxonomy" id="225359"/>
    <lineage>
        <taxon>Eukaryota</taxon>
        <taxon>Fungi</taxon>
        <taxon>Dikarya</taxon>
        <taxon>Ascomycota</taxon>
        <taxon>Pezizomycotina</taxon>
        <taxon>Leotiomycetes</taxon>
        <taxon>Erysiphales</taxon>
        <taxon>Erysiphaceae</taxon>
        <taxon>Erysiphe</taxon>
    </lineage>
</organism>
<protein>
    <submittedName>
        <fullName evidence="1">Uncharacterized protein</fullName>
    </submittedName>
</protein>
<sequence>MPPKERKKTQSSILFKPHNSHASKSVKYKSTLLSVKSIAVALAVAEVGDTYLDIKLTNSENEPSDAELFLSGKMFLFSIKDYYPPESQFTIKIVVTRCAARVIAGPPVLDELPAAL</sequence>
<evidence type="ECO:0000313" key="1">
    <source>
        <dbReference type="EMBL" id="POS87048.1"/>
    </source>
</evidence>
<proteinExistence type="predicted"/>
<keyword evidence="2" id="KW-1185">Reference proteome</keyword>